<evidence type="ECO:0000313" key="2">
    <source>
        <dbReference type="Proteomes" id="UP000182272"/>
    </source>
</evidence>
<organism evidence="1 2">
    <name type="scientific">Pseudomonas asplenii</name>
    <dbReference type="NCBI Taxonomy" id="53407"/>
    <lineage>
        <taxon>Bacteria</taxon>
        <taxon>Pseudomonadati</taxon>
        <taxon>Pseudomonadota</taxon>
        <taxon>Gammaproteobacteria</taxon>
        <taxon>Pseudomonadales</taxon>
        <taxon>Pseudomonadaceae</taxon>
        <taxon>Pseudomonas</taxon>
    </lineage>
</organism>
<evidence type="ECO:0000313" key="1">
    <source>
        <dbReference type="EMBL" id="SEH92020.1"/>
    </source>
</evidence>
<proteinExistence type="predicted"/>
<accession>A0A1H6LTF9</accession>
<dbReference type="EMBL" id="LT629972">
    <property type="protein sequence ID" value="SEH92020.1"/>
    <property type="molecule type" value="Genomic_DNA"/>
</dbReference>
<name>A0A1H6LTF9_9PSED</name>
<dbReference type="AlphaFoldDB" id="A0A1H6LTF9"/>
<protein>
    <submittedName>
        <fullName evidence="1">Uncharacterized protein</fullName>
    </submittedName>
</protein>
<gene>
    <name evidence="1" type="ORF">SAMN05216581_0543</name>
</gene>
<reference evidence="1 2" key="1">
    <citation type="submission" date="2016-10" db="EMBL/GenBank/DDBJ databases">
        <authorList>
            <person name="de Groot N.N."/>
        </authorList>
    </citation>
    <scope>NUCLEOTIDE SEQUENCE [LARGE SCALE GENOMIC DNA]</scope>
    <source>
        <strain evidence="1 2">LMG 2158</strain>
    </source>
</reference>
<sequence length="41" mass="4183">MVTASPCGSRLAGDGVAMLAEEVKNGRLRRIASKPAPTGVD</sequence>
<dbReference type="Proteomes" id="UP000182272">
    <property type="component" value="Chromosome I"/>
</dbReference>